<keyword evidence="11" id="KW-1185">Reference proteome</keyword>
<evidence type="ECO:0000256" key="3">
    <source>
        <dbReference type="ARBA" id="ARBA00022714"/>
    </source>
</evidence>
<name>A0ABZ2CAU6_9BACI</name>
<dbReference type="CDD" id="cd00207">
    <property type="entry name" value="fer2"/>
    <property type="match status" value="1"/>
</dbReference>
<dbReference type="Pfam" id="PF00111">
    <property type="entry name" value="Fer2"/>
    <property type="match status" value="1"/>
</dbReference>
<dbReference type="SUPFAM" id="SSF54292">
    <property type="entry name" value="2Fe-2S ferredoxin-like"/>
    <property type="match status" value="1"/>
</dbReference>
<dbReference type="Gene3D" id="3.10.20.30">
    <property type="match status" value="1"/>
</dbReference>
<evidence type="ECO:0000256" key="1">
    <source>
        <dbReference type="ARBA" id="ARBA00007874"/>
    </source>
</evidence>
<protein>
    <submittedName>
        <fullName evidence="10">2Fe-2S iron-sulfur cluster binding domain-containing protein</fullName>
    </submittedName>
</protein>
<dbReference type="PANTHER" id="PTHR43112">
    <property type="entry name" value="FERREDOXIN"/>
    <property type="match status" value="1"/>
</dbReference>
<evidence type="ECO:0000259" key="9">
    <source>
        <dbReference type="PROSITE" id="PS51085"/>
    </source>
</evidence>
<sequence length="108" mass="12507">MYKVSLKARNQQFEYQCAPEETPLRAARDHFIPFPTGCQRGGCGMCKVKVLDGEYNHELIRSHEYLSDEELNNRYALACCMTPKSDLDIITIEDYEKQRTELAESIKI</sequence>
<dbReference type="PANTHER" id="PTHR43112:SF3">
    <property type="entry name" value="FERREDOXIN-2, CHLOROPLASTIC"/>
    <property type="match status" value="1"/>
</dbReference>
<accession>A0ABZ2CAU6</accession>
<evidence type="ECO:0000256" key="2">
    <source>
        <dbReference type="ARBA" id="ARBA00022448"/>
    </source>
</evidence>
<dbReference type="PROSITE" id="PS51085">
    <property type="entry name" value="2FE2S_FER_2"/>
    <property type="match status" value="1"/>
</dbReference>
<dbReference type="InterPro" id="IPR036010">
    <property type="entry name" value="2Fe-2S_ferredoxin-like_sf"/>
</dbReference>
<proteinExistence type="inferred from homology"/>
<evidence type="ECO:0000256" key="4">
    <source>
        <dbReference type="ARBA" id="ARBA00022723"/>
    </source>
</evidence>
<keyword evidence="6" id="KW-0408">Iron</keyword>
<dbReference type="Proteomes" id="UP001357223">
    <property type="component" value="Chromosome"/>
</dbReference>
<organism evidence="10 11">
    <name type="scientific">Niallia oryzisoli</name>
    <dbReference type="NCBI Taxonomy" id="1737571"/>
    <lineage>
        <taxon>Bacteria</taxon>
        <taxon>Bacillati</taxon>
        <taxon>Bacillota</taxon>
        <taxon>Bacilli</taxon>
        <taxon>Bacillales</taxon>
        <taxon>Bacillaceae</taxon>
        <taxon>Niallia</taxon>
    </lineage>
</organism>
<dbReference type="InterPro" id="IPR006058">
    <property type="entry name" value="2Fe2S_fd_BS"/>
</dbReference>
<keyword evidence="4" id="KW-0479">Metal-binding</keyword>
<evidence type="ECO:0000256" key="8">
    <source>
        <dbReference type="ARBA" id="ARBA00034078"/>
    </source>
</evidence>
<evidence type="ECO:0000256" key="5">
    <source>
        <dbReference type="ARBA" id="ARBA00022982"/>
    </source>
</evidence>
<evidence type="ECO:0000256" key="6">
    <source>
        <dbReference type="ARBA" id="ARBA00023004"/>
    </source>
</evidence>
<keyword evidence="2" id="KW-0813">Transport</keyword>
<dbReference type="InterPro" id="IPR012675">
    <property type="entry name" value="Beta-grasp_dom_sf"/>
</dbReference>
<dbReference type="PROSITE" id="PS00197">
    <property type="entry name" value="2FE2S_FER_1"/>
    <property type="match status" value="1"/>
</dbReference>
<dbReference type="EMBL" id="CP137640">
    <property type="protein sequence ID" value="WVX80865.1"/>
    <property type="molecule type" value="Genomic_DNA"/>
</dbReference>
<keyword evidence="5" id="KW-0249">Electron transport</keyword>
<feature type="domain" description="2Fe-2S ferredoxin-type" evidence="9">
    <location>
        <begin position="2"/>
        <end position="95"/>
    </location>
</feature>
<evidence type="ECO:0000313" key="10">
    <source>
        <dbReference type="EMBL" id="WVX80865.1"/>
    </source>
</evidence>
<reference evidence="10 11" key="1">
    <citation type="submission" date="2023-10" db="EMBL/GenBank/DDBJ databases">
        <title>Niallia locisalis sp.nov. isolated from a salt pond sample.</title>
        <authorList>
            <person name="Li X.-J."/>
            <person name="Dong L."/>
        </authorList>
    </citation>
    <scope>NUCLEOTIDE SEQUENCE [LARGE SCALE GENOMIC DNA]</scope>
    <source>
        <strain evidence="10 11">DSM 29761</strain>
    </source>
</reference>
<dbReference type="RefSeq" id="WP_338449795.1">
    <property type="nucleotide sequence ID" value="NZ_CP137640.1"/>
</dbReference>
<keyword evidence="7" id="KW-0411">Iron-sulfur</keyword>
<comment type="similarity">
    <text evidence="1">Belongs to the 2Fe2S plant-type ferredoxin family.</text>
</comment>
<dbReference type="InterPro" id="IPR001041">
    <property type="entry name" value="2Fe-2S_ferredoxin-type"/>
</dbReference>
<evidence type="ECO:0000313" key="11">
    <source>
        <dbReference type="Proteomes" id="UP001357223"/>
    </source>
</evidence>
<evidence type="ECO:0000256" key="7">
    <source>
        <dbReference type="ARBA" id="ARBA00023014"/>
    </source>
</evidence>
<gene>
    <name evidence="10" type="ORF">R4Z09_27220</name>
</gene>
<keyword evidence="3" id="KW-0001">2Fe-2S</keyword>
<comment type="cofactor">
    <cofactor evidence="8">
        <name>[2Fe-2S] cluster</name>
        <dbReference type="ChEBI" id="CHEBI:190135"/>
    </cofactor>
</comment>